<keyword evidence="5" id="KW-1185">Reference proteome</keyword>
<dbReference type="AlphaFoldDB" id="A0A7Z0J8X9"/>
<dbReference type="PROSITE" id="PS50977">
    <property type="entry name" value="HTH_TETR_2"/>
    <property type="match status" value="1"/>
</dbReference>
<dbReference type="SUPFAM" id="SSF48498">
    <property type="entry name" value="Tetracyclin repressor-like, C-terminal domain"/>
    <property type="match status" value="1"/>
</dbReference>
<accession>A0A7Z0J8X9</accession>
<dbReference type="GO" id="GO:0000976">
    <property type="term" value="F:transcription cis-regulatory region binding"/>
    <property type="evidence" value="ECO:0007669"/>
    <property type="project" value="TreeGrafter"/>
</dbReference>
<evidence type="ECO:0000256" key="1">
    <source>
        <dbReference type="ARBA" id="ARBA00023125"/>
    </source>
</evidence>
<feature type="domain" description="HTH tetR-type" evidence="3">
    <location>
        <begin position="4"/>
        <end position="64"/>
    </location>
</feature>
<dbReference type="SUPFAM" id="SSF46689">
    <property type="entry name" value="Homeodomain-like"/>
    <property type="match status" value="1"/>
</dbReference>
<dbReference type="Proteomes" id="UP000572051">
    <property type="component" value="Unassembled WGS sequence"/>
</dbReference>
<dbReference type="InterPro" id="IPR050109">
    <property type="entry name" value="HTH-type_TetR-like_transc_reg"/>
</dbReference>
<name>A0A7Z0J8X9_9ACTN</name>
<dbReference type="Gene3D" id="1.10.357.10">
    <property type="entry name" value="Tetracycline Repressor, domain 2"/>
    <property type="match status" value="1"/>
</dbReference>
<gene>
    <name evidence="4" type="ORF">HNR10_000656</name>
</gene>
<evidence type="ECO:0000313" key="5">
    <source>
        <dbReference type="Proteomes" id="UP000572051"/>
    </source>
</evidence>
<evidence type="ECO:0000256" key="2">
    <source>
        <dbReference type="PROSITE-ProRule" id="PRU00335"/>
    </source>
</evidence>
<keyword evidence="1 2" id="KW-0238">DNA-binding</keyword>
<dbReference type="PANTHER" id="PTHR30055:SF231">
    <property type="entry name" value="TRANSCRIPTIONAL REGULATORY PROTEIN (PROBABLY DEOR-FAMILY)-RELATED"/>
    <property type="match status" value="1"/>
</dbReference>
<protein>
    <submittedName>
        <fullName evidence="4">AcrR family transcriptional regulator</fullName>
    </submittedName>
</protein>
<dbReference type="Pfam" id="PF00440">
    <property type="entry name" value="TetR_N"/>
    <property type="match status" value="1"/>
</dbReference>
<dbReference type="PANTHER" id="PTHR30055">
    <property type="entry name" value="HTH-TYPE TRANSCRIPTIONAL REGULATOR RUTR"/>
    <property type="match status" value="1"/>
</dbReference>
<proteinExistence type="predicted"/>
<evidence type="ECO:0000259" key="3">
    <source>
        <dbReference type="PROSITE" id="PS50977"/>
    </source>
</evidence>
<organism evidence="4 5">
    <name type="scientific">Nocardiopsis aegyptia</name>
    <dbReference type="NCBI Taxonomy" id="220378"/>
    <lineage>
        <taxon>Bacteria</taxon>
        <taxon>Bacillati</taxon>
        <taxon>Actinomycetota</taxon>
        <taxon>Actinomycetes</taxon>
        <taxon>Streptosporangiales</taxon>
        <taxon>Nocardiopsidaceae</taxon>
        <taxon>Nocardiopsis</taxon>
    </lineage>
</organism>
<reference evidence="4 5" key="1">
    <citation type="submission" date="2020-07" db="EMBL/GenBank/DDBJ databases">
        <title>Sequencing the genomes of 1000 actinobacteria strains.</title>
        <authorList>
            <person name="Klenk H.-P."/>
        </authorList>
    </citation>
    <scope>NUCLEOTIDE SEQUENCE [LARGE SCALE GENOMIC DNA]</scope>
    <source>
        <strain evidence="4 5">DSM 44442</strain>
    </source>
</reference>
<sequence>MPEEERRAQILDAVERLLGQGGLEAVTMREVATQAGVSLRLVQYYGKSKDELLTAALERLAEKSVRRWHARSEEQTRGGSALSRIRAFLAEALPTDEASRSFHRVGVSLELLTITRPSAAADAYRAHLGALADHLAGILRTDPRMGAEDARRLASEAMALAHGVGSLLMADQITRAAAEALLDGYVDRLRTEIAH</sequence>
<dbReference type="InterPro" id="IPR001647">
    <property type="entry name" value="HTH_TetR"/>
</dbReference>
<evidence type="ECO:0000313" key="4">
    <source>
        <dbReference type="EMBL" id="NYJ32775.1"/>
    </source>
</evidence>
<dbReference type="RefSeq" id="WP_179820718.1">
    <property type="nucleotide sequence ID" value="NZ_JACCFS010000001.1"/>
</dbReference>
<dbReference type="EMBL" id="JACCFS010000001">
    <property type="protein sequence ID" value="NYJ32775.1"/>
    <property type="molecule type" value="Genomic_DNA"/>
</dbReference>
<dbReference type="InterPro" id="IPR036271">
    <property type="entry name" value="Tet_transcr_reg_TetR-rel_C_sf"/>
</dbReference>
<dbReference type="InterPro" id="IPR009057">
    <property type="entry name" value="Homeodomain-like_sf"/>
</dbReference>
<comment type="caution">
    <text evidence="4">The sequence shown here is derived from an EMBL/GenBank/DDBJ whole genome shotgun (WGS) entry which is preliminary data.</text>
</comment>
<feature type="DNA-binding region" description="H-T-H motif" evidence="2">
    <location>
        <begin position="27"/>
        <end position="46"/>
    </location>
</feature>
<dbReference type="GO" id="GO:0003700">
    <property type="term" value="F:DNA-binding transcription factor activity"/>
    <property type="evidence" value="ECO:0007669"/>
    <property type="project" value="TreeGrafter"/>
</dbReference>